<comment type="caution">
    <text evidence="4">The sequence shown here is derived from an EMBL/GenBank/DDBJ whole genome shotgun (WGS) entry which is preliminary data.</text>
</comment>
<feature type="region of interest" description="Disordered" evidence="3">
    <location>
        <begin position="120"/>
        <end position="170"/>
    </location>
</feature>
<feature type="compositionally biased region" description="Polar residues" evidence="3">
    <location>
        <begin position="32"/>
        <end position="44"/>
    </location>
</feature>
<dbReference type="Pfam" id="PF10356">
    <property type="entry name" value="RRG7"/>
    <property type="match status" value="2"/>
</dbReference>
<evidence type="ECO:0000256" key="2">
    <source>
        <dbReference type="ARBA" id="ARBA00023128"/>
    </source>
</evidence>
<dbReference type="InterPro" id="IPR018828">
    <property type="entry name" value="RRG7"/>
</dbReference>
<feature type="compositionally biased region" description="Basic and acidic residues" evidence="3">
    <location>
        <begin position="11"/>
        <end position="31"/>
    </location>
</feature>
<dbReference type="GO" id="GO:0003676">
    <property type="term" value="F:nucleic acid binding"/>
    <property type="evidence" value="ECO:0007669"/>
    <property type="project" value="InterPro"/>
</dbReference>
<dbReference type="GO" id="GO:0005739">
    <property type="term" value="C:mitochondrion"/>
    <property type="evidence" value="ECO:0007669"/>
    <property type="project" value="UniProtKB-SubCell"/>
</dbReference>
<keyword evidence="2" id="KW-0496">Mitochondrion</keyword>
<reference evidence="4" key="1">
    <citation type="submission" date="2021-06" db="EMBL/GenBank/DDBJ databases">
        <authorList>
            <person name="Kallberg Y."/>
            <person name="Tangrot J."/>
            <person name="Rosling A."/>
        </authorList>
    </citation>
    <scope>NUCLEOTIDE SEQUENCE</scope>
    <source>
        <strain evidence="4">UK204</strain>
    </source>
</reference>
<dbReference type="AlphaFoldDB" id="A0A9N8VH44"/>
<comment type="subcellular location">
    <subcellularLocation>
        <location evidence="1">Mitochondrion</location>
    </subcellularLocation>
</comment>
<dbReference type="InterPro" id="IPR011856">
    <property type="entry name" value="tRNA_endonuc-like_dom_sf"/>
</dbReference>
<feature type="region of interest" description="Disordered" evidence="3">
    <location>
        <begin position="1"/>
        <end position="44"/>
    </location>
</feature>
<dbReference type="PANTHER" id="PTHR28133">
    <property type="entry name" value="REQUIRED FOR RESPIRATORY GROWTH PROTEIN 7, MITOCHONDRIAL"/>
    <property type="match status" value="1"/>
</dbReference>
<accession>A0A9N8VH44</accession>
<protein>
    <submittedName>
        <fullName evidence="4">14011_t:CDS:1</fullName>
    </submittedName>
</protein>
<feature type="compositionally biased region" description="Pro residues" evidence="3">
    <location>
        <begin position="1"/>
        <end position="10"/>
    </location>
</feature>
<dbReference type="OrthoDB" id="20734at2759"/>
<evidence type="ECO:0000256" key="3">
    <source>
        <dbReference type="SAM" id="MobiDB-lite"/>
    </source>
</evidence>
<evidence type="ECO:0000256" key="1">
    <source>
        <dbReference type="ARBA" id="ARBA00004173"/>
    </source>
</evidence>
<name>A0A9N8VH44_9GLOM</name>
<evidence type="ECO:0000313" key="4">
    <source>
        <dbReference type="EMBL" id="CAG8450062.1"/>
    </source>
</evidence>
<gene>
    <name evidence="4" type="ORF">FCALED_LOCUS1168</name>
</gene>
<proteinExistence type="predicted"/>
<organism evidence="4 5">
    <name type="scientific">Funneliformis caledonium</name>
    <dbReference type="NCBI Taxonomy" id="1117310"/>
    <lineage>
        <taxon>Eukaryota</taxon>
        <taxon>Fungi</taxon>
        <taxon>Fungi incertae sedis</taxon>
        <taxon>Mucoromycota</taxon>
        <taxon>Glomeromycotina</taxon>
        <taxon>Glomeromycetes</taxon>
        <taxon>Glomerales</taxon>
        <taxon>Glomeraceae</taxon>
        <taxon>Funneliformis</taxon>
    </lineage>
</organism>
<evidence type="ECO:0000313" key="5">
    <source>
        <dbReference type="Proteomes" id="UP000789570"/>
    </source>
</evidence>
<sequence>MSNKPVPPLPKNDDSLKKNSSLNEKDEKKESNNSPQKVATSNHPHLTAVKEVVSNAVHNTAQALKIEPKESHPEAYHQDDNHFLNRLTPLYQQTLIKNVHTKQDYLSRFIKMMRIDTKKEMQEGEQEKSEKIRVNKERQEEDGIFKKLQRKTKVESQKKSQKGGRTKHNDLESFLSTKDLNTKTNVYRGTLYEYETISCLKNYFGILTRRVGGTNDSGIDFRGRWTLPNNQKLNIIGQCKNNSVKCSPISVRELEGVLCTETKNTLGILSSKSGFGKAAISRFNSSPYPLILVCVLNDGKNCEIFTWNKTCEKILDSLQVTRRFYNAKGDISDDIMNHKPILLYDGKPFIPNFQE</sequence>
<dbReference type="EMBL" id="CAJVPQ010000141">
    <property type="protein sequence ID" value="CAG8450062.1"/>
    <property type="molecule type" value="Genomic_DNA"/>
</dbReference>
<dbReference type="Gene3D" id="3.40.1350.10">
    <property type="match status" value="1"/>
</dbReference>
<dbReference type="PANTHER" id="PTHR28133:SF1">
    <property type="entry name" value="REQUIRED FOR RESPIRATORY GROWTH PROTEIN 7, MITOCHONDRIAL"/>
    <property type="match status" value="1"/>
</dbReference>
<feature type="compositionally biased region" description="Basic and acidic residues" evidence="3">
    <location>
        <begin position="120"/>
        <end position="145"/>
    </location>
</feature>
<keyword evidence="5" id="KW-1185">Reference proteome</keyword>
<dbReference type="Proteomes" id="UP000789570">
    <property type="component" value="Unassembled WGS sequence"/>
</dbReference>